<proteinExistence type="predicted"/>
<keyword evidence="3" id="KW-1185">Reference proteome</keyword>
<evidence type="ECO:0000259" key="1">
    <source>
        <dbReference type="Pfam" id="PF03478"/>
    </source>
</evidence>
<dbReference type="Pfam" id="PF03478">
    <property type="entry name" value="Beta-prop_KIB1-4"/>
    <property type="match status" value="1"/>
</dbReference>
<dbReference type="OrthoDB" id="1044565at2759"/>
<reference evidence="2" key="1">
    <citation type="submission" date="2020-01" db="EMBL/GenBank/DDBJ databases">
        <authorList>
            <person name="Mishra B."/>
        </authorList>
    </citation>
    <scope>NUCLEOTIDE SEQUENCE [LARGE SCALE GENOMIC DNA]</scope>
</reference>
<sequence length="418" mass="48432">MVKEMRFVQTWGEVAPRLIASHQKQQQQFSSLPKLETILEEGCCCGADSFAVRAPKRIVILLPLRNYNPSPYCSSTPYYYPYLLIDHLLKVGDSSDGRVERGDESEGEKNVVIKDDKLAEEVRNAMNAAFTGRDLDFHILGKNNIYNDQEQVRLYTSYLKDFQIPPLPKGSQVQNIAATIRPYLDNVEDLVVAVKFSGSQVRVCRYKDTRWIDIETTHESISQHSNLMYSKKDERFYVPTPGCNYLCSFDLNFKEKDKPEFVEVRKKDVPKYDLFKLVYMSKFTKTDHMVESPSGEQFLISRYYEGEADIYKWSLRVISLTRFFMVFREDEQLTDKNTKYMSYTENIGDLCIFLGRDEAFCVRASSYPGLKANCIYFVGHSYGVYDISTQTCTLFLGKDLSSNEFPYWPHPLSLTPYK</sequence>
<dbReference type="InterPro" id="IPR050942">
    <property type="entry name" value="F-box_BR-signaling"/>
</dbReference>
<organism evidence="2 3">
    <name type="scientific">Microthlaspi erraticum</name>
    <dbReference type="NCBI Taxonomy" id="1685480"/>
    <lineage>
        <taxon>Eukaryota</taxon>
        <taxon>Viridiplantae</taxon>
        <taxon>Streptophyta</taxon>
        <taxon>Embryophyta</taxon>
        <taxon>Tracheophyta</taxon>
        <taxon>Spermatophyta</taxon>
        <taxon>Magnoliopsida</taxon>
        <taxon>eudicotyledons</taxon>
        <taxon>Gunneridae</taxon>
        <taxon>Pentapetalae</taxon>
        <taxon>rosids</taxon>
        <taxon>malvids</taxon>
        <taxon>Brassicales</taxon>
        <taxon>Brassicaceae</taxon>
        <taxon>Coluteocarpeae</taxon>
        <taxon>Microthlaspi</taxon>
    </lineage>
</organism>
<comment type="caution">
    <text evidence="2">The sequence shown here is derived from an EMBL/GenBank/DDBJ whole genome shotgun (WGS) entry which is preliminary data.</text>
</comment>
<dbReference type="PANTHER" id="PTHR44259">
    <property type="entry name" value="OS07G0183000 PROTEIN-RELATED"/>
    <property type="match status" value="1"/>
</dbReference>
<feature type="domain" description="KIB1-4 beta-propeller" evidence="1">
    <location>
        <begin position="173"/>
        <end position="386"/>
    </location>
</feature>
<dbReference type="PANTHER" id="PTHR44259:SF97">
    <property type="entry name" value="DUF295 DOMAIN-CONTAINING PROTEIN"/>
    <property type="match status" value="1"/>
</dbReference>
<dbReference type="Proteomes" id="UP000467841">
    <property type="component" value="Unassembled WGS sequence"/>
</dbReference>
<dbReference type="EMBL" id="CACVBM020000554">
    <property type="protein sequence ID" value="CAA7020445.1"/>
    <property type="molecule type" value="Genomic_DNA"/>
</dbReference>
<gene>
    <name evidence="2" type="ORF">MERR_LOCUS7680</name>
</gene>
<protein>
    <recommendedName>
        <fullName evidence="1">KIB1-4 beta-propeller domain-containing protein</fullName>
    </recommendedName>
</protein>
<accession>A0A6D2HYE9</accession>
<dbReference type="AlphaFoldDB" id="A0A6D2HYE9"/>
<name>A0A6D2HYE9_9BRAS</name>
<dbReference type="InterPro" id="IPR005174">
    <property type="entry name" value="KIB1-4_b-propeller"/>
</dbReference>
<evidence type="ECO:0000313" key="2">
    <source>
        <dbReference type="EMBL" id="CAA7020445.1"/>
    </source>
</evidence>
<evidence type="ECO:0000313" key="3">
    <source>
        <dbReference type="Proteomes" id="UP000467841"/>
    </source>
</evidence>